<proteinExistence type="predicted"/>
<evidence type="ECO:0000256" key="1">
    <source>
        <dbReference type="ARBA" id="ARBA00004141"/>
    </source>
</evidence>
<keyword evidence="9" id="KW-1185">Reference proteome</keyword>
<dbReference type="PANTHER" id="PTHR23504:SF15">
    <property type="entry name" value="MAJOR FACILITATOR SUPERFAMILY (MFS) PROFILE DOMAIN-CONTAINING PROTEIN"/>
    <property type="match status" value="1"/>
</dbReference>
<dbReference type="InterPro" id="IPR036259">
    <property type="entry name" value="MFS_trans_sf"/>
</dbReference>
<dbReference type="PROSITE" id="PS50850">
    <property type="entry name" value="MFS"/>
    <property type="match status" value="1"/>
</dbReference>
<dbReference type="AlphaFoldDB" id="A0A0D0AVQ2"/>
<feature type="transmembrane region" description="Helical" evidence="6">
    <location>
        <begin position="47"/>
        <end position="65"/>
    </location>
</feature>
<dbReference type="GO" id="GO:0016020">
    <property type="term" value="C:membrane"/>
    <property type="evidence" value="ECO:0007669"/>
    <property type="project" value="UniProtKB-SubCell"/>
</dbReference>
<gene>
    <name evidence="8" type="ORF">CY34DRAFT_90962</name>
</gene>
<reference evidence="8 9" key="1">
    <citation type="submission" date="2014-04" db="EMBL/GenBank/DDBJ databases">
        <authorList>
            <consortium name="DOE Joint Genome Institute"/>
            <person name="Kuo A."/>
            <person name="Ruytinx J."/>
            <person name="Rineau F."/>
            <person name="Colpaert J."/>
            <person name="Kohler A."/>
            <person name="Nagy L.G."/>
            <person name="Floudas D."/>
            <person name="Copeland A."/>
            <person name="Barry K.W."/>
            <person name="Cichocki N."/>
            <person name="Veneault-Fourrey C."/>
            <person name="LaButti K."/>
            <person name="Lindquist E.A."/>
            <person name="Lipzen A."/>
            <person name="Lundell T."/>
            <person name="Morin E."/>
            <person name="Murat C."/>
            <person name="Sun H."/>
            <person name="Tunlid A."/>
            <person name="Henrissat B."/>
            <person name="Grigoriev I.V."/>
            <person name="Hibbett D.S."/>
            <person name="Martin F."/>
            <person name="Nordberg H.P."/>
            <person name="Cantor M.N."/>
            <person name="Hua S.X."/>
        </authorList>
    </citation>
    <scope>NUCLEOTIDE SEQUENCE [LARGE SCALE GENOMIC DNA]</scope>
    <source>
        <strain evidence="8 9">UH-Slu-Lm8-n1</strain>
    </source>
</reference>
<keyword evidence="3 6" id="KW-0812">Transmembrane</keyword>
<feature type="domain" description="Major facilitator superfamily (MFS) profile" evidence="7">
    <location>
        <begin position="1"/>
        <end position="119"/>
    </location>
</feature>
<comment type="subcellular location">
    <subcellularLocation>
        <location evidence="1">Membrane</location>
        <topology evidence="1">Multi-pass membrane protein</topology>
    </subcellularLocation>
</comment>
<evidence type="ECO:0000256" key="3">
    <source>
        <dbReference type="ARBA" id="ARBA00022692"/>
    </source>
</evidence>
<dbReference type="GO" id="GO:0022857">
    <property type="term" value="F:transmembrane transporter activity"/>
    <property type="evidence" value="ECO:0007669"/>
    <property type="project" value="InterPro"/>
</dbReference>
<dbReference type="SUPFAM" id="SSF103473">
    <property type="entry name" value="MFS general substrate transporter"/>
    <property type="match status" value="1"/>
</dbReference>
<evidence type="ECO:0000313" key="8">
    <source>
        <dbReference type="EMBL" id="KIK38462.1"/>
    </source>
</evidence>
<protein>
    <recommendedName>
        <fullName evidence="7">Major facilitator superfamily (MFS) profile domain-containing protein</fullName>
    </recommendedName>
</protein>
<accession>A0A0D0AVQ2</accession>
<evidence type="ECO:0000256" key="5">
    <source>
        <dbReference type="ARBA" id="ARBA00023136"/>
    </source>
</evidence>
<evidence type="ECO:0000256" key="4">
    <source>
        <dbReference type="ARBA" id="ARBA00022989"/>
    </source>
</evidence>
<dbReference type="Gene3D" id="1.20.1720.10">
    <property type="entry name" value="Multidrug resistance protein D"/>
    <property type="match status" value="1"/>
</dbReference>
<dbReference type="InterPro" id="IPR020846">
    <property type="entry name" value="MFS_dom"/>
</dbReference>
<evidence type="ECO:0000259" key="7">
    <source>
        <dbReference type="PROSITE" id="PS50850"/>
    </source>
</evidence>
<dbReference type="InParanoid" id="A0A0D0AVQ2"/>
<dbReference type="Proteomes" id="UP000054485">
    <property type="component" value="Unassembled WGS sequence"/>
</dbReference>
<organism evidence="8 9">
    <name type="scientific">Suillus luteus UH-Slu-Lm8-n1</name>
    <dbReference type="NCBI Taxonomy" id="930992"/>
    <lineage>
        <taxon>Eukaryota</taxon>
        <taxon>Fungi</taxon>
        <taxon>Dikarya</taxon>
        <taxon>Basidiomycota</taxon>
        <taxon>Agaricomycotina</taxon>
        <taxon>Agaricomycetes</taxon>
        <taxon>Agaricomycetidae</taxon>
        <taxon>Boletales</taxon>
        <taxon>Suillineae</taxon>
        <taxon>Suillaceae</taxon>
        <taxon>Suillus</taxon>
    </lineage>
</organism>
<evidence type="ECO:0000256" key="2">
    <source>
        <dbReference type="ARBA" id="ARBA00022448"/>
    </source>
</evidence>
<evidence type="ECO:0000256" key="6">
    <source>
        <dbReference type="SAM" id="Phobius"/>
    </source>
</evidence>
<dbReference type="HOGENOM" id="CLU_2063011_0_0_1"/>
<dbReference type="OrthoDB" id="2685073at2759"/>
<keyword evidence="4 6" id="KW-1133">Transmembrane helix</keyword>
<name>A0A0D0AVQ2_9AGAM</name>
<dbReference type="EMBL" id="KN835392">
    <property type="protein sequence ID" value="KIK38462.1"/>
    <property type="molecule type" value="Genomic_DNA"/>
</dbReference>
<dbReference type="PANTHER" id="PTHR23504">
    <property type="entry name" value="MAJOR FACILITATOR SUPERFAMILY DOMAIN-CONTAINING PROTEIN 10"/>
    <property type="match status" value="1"/>
</dbReference>
<evidence type="ECO:0000313" key="9">
    <source>
        <dbReference type="Proteomes" id="UP000054485"/>
    </source>
</evidence>
<keyword evidence="5 6" id="KW-0472">Membrane</keyword>
<reference evidence="9" key="2">
    <citation type="submission" date="2015-01" db="EMBL/GenBank/DDBJ databases">
        <title>Evolutionary Origins and Diversification of the Mycorrhizal Mutualists.</title>
        <authorList>
            <consortium name="DOE Joint Genome Institute"/>
            <consortium name="Mycorrhizal Genomics Consortium"/>
            <person name="Kohler A."/>
            <person name="Kuo A."/>
            <person name="Nagy L.G."/>
            <person name="Floudas D."/>
            <person name="Copeland A."/>
            <person name="Barry K.W."/>
            <person name="Cichocki N."/>
            <person name="Veneault-Fourrey C."/>
            <person name="LaButti K."/>
            <person name="Lindquist E.A."/>
            <person name="Lipzen A."/>
            <person name="Lundell T."/>
            <person name="Morin E."/>
            <person name="Murat C."/>
            <person name="Riley R."/>
            <person name="Ohm R."/>
            <person name="Sun H."/>
            <person name="Tunlid A."/>
            <person name="Henrissat B."/>
            <person name="Grigoriev I.V."/>
            <person name="Hibbett D.S."/>
            <person name="Martin F."/>
        </authorList>
    </citation>
    <scope>NUCLEOTIDE SEQUENCE [LARGE SCALE GENOMIC DNA]</scope>
    <source>
        <strain evidence="9">UH-Slu-Lm8-n1</strain>
    </source>
</reference>
<sequence>MDYDLRIACESGSLIRCNWQESLFFVRQALTVLRWTRLSDCIGRKSALVIGLLGTCISMLCFGLSTTLRGLVISRCMCGLLSGNVVVTKTMMGELTDSTNMAQGFALIPVVWYISGFLG</sequence>
<feature type="transmembrane region" description="Helical" evidence="6">
    <location>
        <begin position="101"/>
        <end position="118"/>
    </location>
</feature>
<keyword evidence="2" id="KW-0813">Transport</keyword>
<dbReference type="InterPro" id="IPR011701">
    <property type="entry name" value="MFS"/>
</dbReference>
<dbReference type="Pfam" id="PF07690">
    <property type="entry name" value="MFS_1"/>
    <property type="match status" value="1"/>
</dbReference>